<dbReference type="EMBL" id="JARJBB010000029">
    <property type="protein sequence ID" value="MDF3302796.1"/>
    <property type="molecule type" value="Genomic_DNA"/>
</dbReference>
<name>A0ABT6AEN2_9ACTN</name>
<feature type="compositionally biased region" description="Low complexity" evidence="1">
    <location>
        <begin position="34"/>
        <end position="53"/>
    </location>
</feature>
<feature type="region of interest" description="Disordered" evidence="1">
    <location>
        <begin position="1"/>
        <end position="55"/>
    </location>
</feature>
<comment type="caution">
    <text evidence="2">The sequence shown here is derived from an EMBL/GenBank/DDBJ whole genome shotgun (WGS) entry which is preliminary data.</text>
</comment>
<gene>
    <name evidence="2" type="ORF">P3H78_30125</name>
</gene>
<reference evidence="2 3" key="1">
    <citation type="submission" date="2023-03" db="EMBL/GenBank/DDBJ databases">
        <title>Draft genome sequence of Streptomyces sp. K1PA1 isolated from peat swamp forest in Thailand.</title>
        <authorList>
            <person name="Klaysubun C."/>
            <person name="Duangmal K."/>
        </authorList>
    </citation>
    <scope>NUCLEOTIDE SEQUENCE [LARGE SCALE GENOMIC DNA]</scope>
    <source>
        <strain evidence="2 3">K1PA1</strain>
    </source>
</reference>
<organism evidence="2 3">
    <name type="scientific">Streptomyces tropicalis</name>
    <dbReference type="NCBI Taxonomy" id="3034234"/>
    <lineage>
        <taxon>Bacteria</taxon>
        <taxon>Bacillati</taxon>
        <taxon>Actinomycetota</taxon>
        <taxon>Actinomycetes</taxon>
        <taxon>Kitasatosporales</taxon>
        <taxon>Streptomycetaceae</taxon>
        <taxon>Streptomyces</taxon>
    </lineage>
</organism>
<sequence length="75" mass="8305">MSDRIFATGMPRADSSTIRARRQATTDPVPLRMIRSSRPPSASSIPRTRTRSALGPAWRTRAVRSGARTARHICD</sequence>
<keyword evidence="3" id="KW-1185">Reference proteome</keyword>
<evidence type="ECO:0000313" key="3">
    <source>
        <dbReference type="Proteomes" id="UP001221150"/>
    </source>
</evidence>
<proteinExistence type="predicted"/>
<dbReference type="Proteomes" id="UP001221150">
    <property type="component" value="Unassembled WGS sequence"/>
</dbReference>
<evidence type="ECO:0000256" key="1">
    <source>
        <dbReference type="SAM" id="MobiDB-lite"/>
    </source>
</evidence>
<accession>A0ABT6AEN2</accession>
<feature type="compositionally biased region" description="Polar residues" evidence="1">
    <location>
        <begin position="14"/>
        <end position="26"/>
    </location>
</feature>
<protein>
    <submittedName>
        <fullName evidence="2">Uncharacterized protein</fullName>
    </submittedName>
</protein>
<evidence type="ECO:0000313" key="2">
    <source>
        <dbReference type="EMBL" id="MDF3302796.1"/>
    </source>
</evidence>